<feature type="compositionally biased region" description="Polar residues" evidence="1">
    <location>
        <begin position="61"/>
        <end position="73"/>
    </location>
</feature>
<evidence type="ECO:0000256" key="1">
    <source>
        <dbReference type="SAM" id="MobiDB-lite"/>
    </source>
</evidence>
<gene>
    <name evidence="2" type="ORF">TSPGSL018_3606</name>
</gene>
<feature type="compositionally biased region" description="Low complexity" evidence="1">
    <location>
        <begin position="190"/>
        <end position="204"/>
    </location>
</feature>
<feature type="region of interest" description="Disordered" evidence="1">
    <location>
        <begin position="53"/>
        <end position="244"/>
    </location>
</feature>
<evidence type="ECO:0000313" key="2">
    <source>
        <dbReference type="EMBL" id="JAC70685.1"/>
    </source>
</evidence>
<proteinExistence type="predicted"/>
<feature type="compositionally biased region" description="Low complexity" evidence="1">
    <location>
        <begin position="170"/>
        <end position="182"/>
    </location>
</feature>
<protein>
    <submittedName>
        <fullName evidence="2">Uncharacterized protein</fullName>
    </submittedName>
</protein>
<dbReference type="EMBL" id="GBEZ01015484">
    <property type="protein sequence ID" value="JAC70685.1"/>
    <property type="molecule type" value="Transcribed_RNA"/>
</dbReference>
<sequence length="244" mass="24807">MGNVLSIVFPCGCFGEPSYEKDDAAQVNNPLLCERGSAPASTAAHNAEVMWAANSKEEHSSINSSEQAPTSLSGVKHSEDQASNTHQAVVPDHGTHQDSESFAGPPTPPLVETAQEAEAPADSAIPEVADTAPVTLTGPLDMESTVAPTSNAPEAASGDCVSAIAPPKPATEAAGSAAEAGPEAPPVSPEPEAAPSSPKPEAAPTAPPATPETPLAATAVGENVAPQHSHHKKKKNKKKKHGRR</sequence>
<organism evidence="2">
    <name type="scientific">Tetraselmis sp. GSL018</name>
    <dbReference type="NCBI Taxonomy" id="582737"/>
    <lineage>
        <taxon>Eukaryota</taxon>
        <taxon>Viridiplantae</taxon>
        <taxon>Chlorophyta</taxon>
        <taxon>core chlorophytes</taxon>
        <taxon>Chlorodendrophyceae</taxon>
        <taxon>Chlorodendrales</taxon>
        <taxon>Chlorodendraceae</taxon>
        <taxon>Tetraselmis</taxon>
    </lineage>
</organism>
<reference evidence="2" key="1">
    <citation type="submission" date="2014-05" db="EMBL/GenBank/DDBJ databases">
        <title>The transcriptome of the halophilic microalga Tetraselmis sp. GSL018 isolated from the Great Salt Lake, Utah.</title>
        <authorList>
            <person name="Jinkerson R.E."/>
            <person name="D'Adamo S."/>
            <person name="Posewitz M.C."/>
        </authorList>
    </citation>
    <scope>NUCLEOTIDE SEQUENCE</scope>
    <source>
        <strain evidence="2">GSL018</strain>
    </source>
</reference>
<accession>A0A061RJ75</accession>
<name>A0A061RJ75_9CHLO</name>
<dbReference type="AlphaFoldDB" id="A0A061RJ75"/>
<feature type="compositionally biased region" description="Basic residues" evidence="1">
    <location>
        <begin position="228"/>
        <end position="244"/>
    </location>
</feature>